<dbReference type="Proteomes" id="UP000182237">
    <property type="component" value="Chromosome I"/>
</dbReference>
<dbReference type="eggNOG" id="ENOG5031VRI">
    <property type="taxonomic scope" value="Bacteria"/>
</dbReference>
<gene>
    <name evidence="2" type="ORF">SAMN04488539_0404</name>
</gene>
<dbReference type="AlphaFoldDB" id="A0A1H1M2E3"/>
<dbReference type="EMBL" id="LT629765">
    <property type="protein sequence ID" value="SDR80505.1"/>
    <property type="molecule type" value="Genomic_DNA"/>
</dbReference>
<evidence type="ECO:0000313" key="3">
    <source>
        <dbReference type="Proteomes" id="UP000182237"/>
    </source>
</evidence>
<reference evidence="2 3" key="1">
    <citation type="submission" date="2016-10" db="EMBL/GenBank/DDBJ databases">
        <authorList>
            <person name="de Groot N.N."/>
        </authorList>
    </citation>
    <scope>NUCLEOTIDE SEQUENCE [LARGE SCALE GENOMIC DNA]</scope>
    <source>
        <strain evidence="2 3">DSM 45434</strain>
    </source>
</reference>
<keyword evidence="1" id="KW-0812">Transmembrane</keyword>
<organism evidence="2 3">
    <name type="scientific">Corynebacterium timonense</name>
    <dbReference type="NCBI Taxonomy" id="441500"/>
    <lineage>
        <taxon>Bacteria</taxon>
        <taxon>Bacillati</taxon>
        <taxon>Actinomycetota</taxon>
        <taxon>Actinomycetes</taxon>
        <taxon>Mycobacteriales</taxon>
        <taxon>Corynebacteriaceae</taxon>
        <taxon>Corynebacterium</taxon>
    </lineage>
</organism>
<evidence type="ECO:0000256" key="1">
    <source>
        <dbReference type="SAM" id="Phobius"/>
    </source>
</evidence>
<protein>
    <submittedName>
        <fullName evidence="2">Uncharacterized protein</fullName>
    </submittedName>
</protein>
<dbReference type="RefSeq" id="WP_019193237.1">
    <property type="nucleotide sequence ID" value="NZ_LT629765.1"/>
</dbReference>
<proteinExistence type="predicted"/>
<keyword evidence="1" id="KW-1133">Transmembrane helix</keyword>
<evidence type="ECO:0000313" key="2">
    <source>
        <dbReference type="EMBL" id="SDR80505.1"/>
    </source>
</evidence>
<keyword evidence="3" id="KW-1185">Reference proteome</keyword>
<dbReference type="STRING" id="1203190.GCA_000312345_00369"/>
<accession>A0A1H1M2E3</accession>
<name>A0A1H1M2E3_9CORY</name>
<keyword evidence="1" id="KW-0472">Membrane</keyword>
<sequence>MPDIFSLSPWIQLPLVLLVALPVAGVIAALVLRAMDWIAGLWTKVKDHG</sequence>
<feature type="transmembrane region" description="Helical" evidence="1">
    <location>
        <begin position="12"/>
        <end position="32"/>
    </location>
</feature>